<gene>
    <name evidence="11" type="ORF">CKAN_00370300</name>
</gene>
<dbReference type="AlphaFoldDB" id="A0A3S3MKE3"/>
<dbReference type="InterPro" id="IPR046829">
    <property type="entry name" value="Calmod_bind_C"/>
</dbReference>
<sequence length="347" mass="38788">MLIQVGKAFEHFVKSGPESVAAFLKEDSTQNTIAWLDSKIVTLNSRKFREQIQERDGRILRLRCQTRTRSRYSVGNKVVGRAGAICVMLIDATTATDHVVAFGAESSMKLDVVVLDGDFGKEDSDDWTRDHFDSKRKQSRKGKGLLLEGDLQLPLEGGVGSSGEFSFTDISTCRRSGKFRLGFEVASGFYNGIRVREAITAPFEVKPPRKESKEKHVPRALDDDVCTLMGIGKNEAFHQNLNNAGIFKVEDFLWKLGLDPEGLRKIVGKTMSEKKWETLGDHAKESVPSGKYHVYYADDTENFGVVFKNMSELYVLIEDGKYYSAETLSDSQKVGVLHPTFSYVFAG</sequence>
<protein>
    <submittedName>
        <fullName evidence="11">Calmodulin-binding protein 60 B-like protein</fullName>
    </submittedName>
</protein>
<evidence type="ECO:0000256" key="7">
    <source>
        <dbReference type="ARBA" id="ARBA00023242"/>
    </source>
</evidence>
<keyword evidence="3" id="KW-0805">Transcription regulation</keyword>
<keyword evidence="12" id="KW-1185">Reference proteome</keyword>
<keyword evidence="5" id="KW-0010">Activator</keyword>
<name>A0A3S3MKE3_9MAGN</name>
<proteinExistence type="inferred from homology"/>
<dbReference type="PANTHER" id="PTHR31713">
    <property type="entry name" value="OS02G0177800 PROTEIN"/>
    <property type="match status" value="1"/>
</dbReference>
<dbReference type="GO" id="GO:0005516">
    <property type="term" value="F:calmodulin binding"/>
    <property type="evidence" value="ECO:0007669"/>
    <property type="project" value="InterPro"/>
</dbReference>
<evidence type="ECO:0000256" key="2">
    <source>
        <dbReference type="ARBA" id="ARBA00007214"/>
    </source>
</evidence>
<evidence type="ECO:0000313" key="12">
    <source>
        <dbReference type="Proteomes" id="UP000283530"/>
    </source>
</evidence>
<dbReference type="Pfam" id="PF20451">
    <property type="entry name" value="Calmod_bind_M"/>
    <property type="match status" value="1"/>
</dbReference>
<evidence type="ECO:0000259" key="10">
    <source>
        <dbReference type="Pfam" id="PF20452"/>
    </source>
</evidence>
<accession>A0A3S3MKE3</accession>
<dbReference type="InterPro" id="IPR012416">
    <property type="entry name" value="CBP60"/>
</dbReference>
<evidence type="ECO:0000256" key="6">
    <source>
        <dbReference type="ARBA" id="ARBA00023163"/>
    </source>
</evidence>
<reference evidence="11 12" key="1">
    <citation type="journal article" date="2019" name="Nat. Plants">
        <title>Stout camphor tree genome fills gaps in understanding of flowering plant genome evolution.</title>
        <authorList>
            <person name="Chaw S.M."/>
            <person name="Liu Y.C."/>
            <person name="Wu Y.W."/>
            <person name="Wang H.Y."/>
            <person name="Lin C.I."/>
            <person name="Wu C.S."/>
            <person name="Ke H.M."/>
            <person name="Chang L.Y."/>
            <person name="Hsu C.Y."/>
            <person name="Yang H.T."/>
            <person name="Sudianto E."/>
            <person name="Hsu M.H."/>
            <person name="Wu K.P."/>
            <person name="Wang L.N."/>
            <person name="Leebens-Mack J.H."/>
            <person name="Tsai I.J."/>
        </authorList>
    </citation>
    <scope>NUCLEOTIDE SEQUENCE [LARGE SCALE GENOMIC DNA]</scope>
    <source>
        <strain evidence="12">cv. Chaw 1501</strain>
        <tissue evidence="11">Young leaves</tissue>
    </source>
</reference>
<dbReference type="PANTHER" id="PTHR31713:SF96">
    <property type="entry name" value="OS02G0562300 PROTEIN"/>
    <property type="match status" value="1"/>
</dbReference>
<evidence type="ECO:0000259" key="8">
    <source>
        <dbReference type="Pfam" id="PF07887"/>
    </source>
</evidence>
<evidence type="ECO:0000256" key="5">
    <source>
        <dbReference type="ARBA" id="ARBA00023159"/>
    </source>
</evidence>
<feature type="domain" description="Calmodulin binding protein C-terminal" evidence="10">
    <location>
        <begin position="291"/>
        <end position="336"/>
    </location>
</feature>
<evidence type="ECO:0000256" key="3">
    <source>
        <dbReference type="ARBA" id="ARBA00023015"/>
    </source>
</evidence>
<dbReference type="Pfam" id="PF07887">
    <property type="entry name" value="Calmodulin_bind"/>
    <property type="match status" value="1"/>
</dbReference>
<dbReference type="GO" id="GO:0080142">
    <property type="term" value="P:regulation of salicylic acid biosynthetic process"/>
    <property type="evidence" value="ECO:0007669"/>
    <property type="project" value="TreeGrafter"/>
</dbReference>
<evidence type="ECO:0000256" key="4">
    <source>
        <dbReference type="ARBA" id="ARBA00023125"/>
    </source>
</evidence>
<keyword evidence="4" id="KW-0238">DNA-binding</keyword>
<dbReference type="InterPro" id="IPR046831">
    <property type="entry name" value="Calmodulin_bind_N"/>
</dbReference>
<keyword evidence="7" id="KW-0539">Nucleus</keyword>
<comment type="caution">
    <text evidence="11">The sequence shown here is derived from an EMBL/GenBank/DDBJ whole genome shotgun (WGS) entry which is preliminary data.</text>
</comment>
<dbReference type="Proteomes" id="UP000283530">
    <property type="component" value="Unassembled WGS sequence"/>
</dbReference>
<evidence type="ECO:0000259" key="9">
    <source>
        <dbReference type="Pfam" id="PF20451"/>
    </source>
</evidence>
<comment type="similarity">
    <text evidence="2">Belongs to the plant ACBP60 protein family.</text>
</comment>
<feature type="domain" description="Calmodulin binding protein-like N-terminal" evidence="8">
    <location>
        <begin position="74"/>
        <end position="206"/>
    </location>
</feature>
<comment type="subcellular location">
    <subcellularLocation>
        <location evidence="1">Nucleus</location>
    </subcellularLocation>
</comment>
<feature type="domain" description="Calmodulin binding protein central" evidence="9">
    <location>
        <begin position="220"/>
        <end position="286"/>
    </location>
</feature>
<dbReference type="GO" id="GO:0003700">
    <property type="term" value="F:DNA-binding transcription factor activity"/>
    <property type="evidence" value="ECO:0007669"/>
    <property type="project" value="TreeGrafter"/>
</dbReference>
<dbReference type="GO" id="GO:0043565">
    <property type="term" value="F:sequence-specific DNA binding"/>
    <property type="evidence" value="ECO:0007669"/>
    <property type="project" value="TreeGrafter"/>
</dbReference>
<evidence type="ECO:0000256" key="1">
    <source>
        <dbReference type="ARBA" id="ARBA00004123"/>
    </source>
</evidence>
<dbReference type="STRING" id="337451.A0A3S3MKE3"/>
<keyword evidence="6" id="KW-0804">Transcription</keyword>
<dbReference type="Pfam" id="PF20452">
    <property type="entry name" value="Calmod_bind_C"/>
    <property type="match status" value="1"/>
</dbReference>
<evidence type="ECO:0000313" key="11">
    <source>
        <dbReference type="EMBL" id="RWR75327.1"/>
    </source>
</evidence>
<dbReference type="InterPro" id="IPR046830">
    <property type="entry name" value="Calmod_bind_M"/>
</dbReference>
<dbReference type="EMBL" id="QPKB01000002">
    <property type="protein sequence ID" value="RWR75327.1"/>
    <property type="molecule type" value="Genomic_DNA"/>
</dbReference>
<dbReference type="GO" id="GO:0005634">
    <property type="term" value="C:nucleus"/>
    <property type="evidence" value="ECO:0007669"/>
    <property type="project" value="UniProtKB-SubCell"/>
</dbReference>
<organism evidence="11 12">
    <name type="scientific">Cinnamomum micranthum f. kanehirae</name>
    <dbReference type="NCBI Taxonomy" id="337451"/>
    <lineage>
        <taxon>Eukaryota</taxon>
        <taxon>Viridiplantae</taxon>
        <taxon>Streptophyta</taxon>
        <taxon>Embryophyta</taxon>
        <taxon>Tracheophyta</taxon>
        <taxon>Spermatophyta</taxon>
        <taxon>Magnoliopsida</taxon>
        <taxon>Magnoliidae</taxon>
        <taxon>Laurales</taxon>
        <taxon>Lauraceae</taxon>
        <taxon>Cinnamomum</taxon>
    </lineage>
</organism>